<feature type="compositionally biased region" description="Basic and acidic residues" evidence="1">
    <location>
        <begin position="37"/>
        <end position="48"/>
    </location>
</feature>
<dbReference type="Proteomes" id="UP000322214">
    <property type="component" value="Chromosome"/>
</dbReference>
<evidence type="ECO:0000256" key="1">
    <source>
        <dbReference type="SAM" id="MobiDB-lite"/>
    </source>
</evidence>
<proteinExistence type="predicted"/>
<protein>
    <submittedName>
        <fullName evidence="2">Uncharacterized protein</fullName>
    </submittedName>
</protein>
<dbReference type="KEGG" id="mff:MFFC18_14950"/>
<evidence type="ECO:0000313" key="2">
    <source>
        <dbReference type="EMBL" id="QEG21637.1"/>
    </source>
</evidence>
<dbReference type="EMBL" id="CP042912">
    <property type="protein sequence ID" value="QEG21637.1"/>
    <property type="molecule type" value="Genomic_DNA"/>
</dbReference>
<name>A0A5B9P4V9_9BACT</name>
<organism evidence="2 3">
    <name type="scientific">Mariniblastus fucicola</name>
    <dbReference type="NCBI Taxonomy" id="980251"/>
    <lineage>
        <taxon>Bacteria</taxon>
        <taxon>Pseudomonadati</taxon>
        <taxon>Planctomycetota</taxon>
        <taxon>Planctomycetia</taxon>
        <taxon>Pirellulales</taxon>
        <taxon>Pirellulaceae</taxon>
        <taxon>Mariniblastus</taxon>
    </lineage>
</organism>
<gene>
    <name evidence="2" type="ORF">MFFC18_14950</name>
</gene>
<keyword evidence="3" id="KW-1185">Reference proteome</keyword>
<feature type="region of interest" description="Disordered" evidence="1">
    <location>
        <begin position="37"/>
        <end position="57"/>
    </location>
</feature>
<dbReference type="AlphaFoldDB" id="A0A5B9P4V9"/>
<accession>A0A5B9P4V9</accession>
<reference evidence="2 3" key="1">
    <citation type="submission" date="2019-08" db="EMBL/GenBank/DDBJ databases">
        <title>Deep-cultivation of Planctomycetes and their phenomic and genomic characterization uncovers novel biology.</title>
        <authorList>
            <person name="Wiegand S."/>
            <person name="Jogler M."/>
            <person name="Boedeker C."/>
            <person name="Pinto D."/>
            <person name="Vollmers J."/>
            <person name="Rivas-Marin E."/>
            <person name="Kohn T."/>
            <person name="Peeters S.H."/>
            <person name="Heuer A."/>
            <person name="Rast P."/>
            <person name="Oberbeckmann S."/>
            <person name="Bunk B."/>
            <person name="Jeske O."/>
            <person name="Meyerdierks A."/>
            <person name="Storesund J.E."/>
            <person name="Kallscheuer N."/>
            <person name="Luecker S."/>
            <person name="Lage O.M."/>
            <person name="Pohl T."/>
            <person name="Merkel B.J."/>
            <person name="Hornburger P."/>
            <person name="Mueller R.-W."/>
            <person name="Bruemmer F."/>
            <person name="Labrenz M."/>
            <person name="Spormann A.M."/>
            <person name="Op den Camp H."/>
            <person name="Overmann J."/>
            <person name="Amann R."/>
            <person name="Jetten M.S.M."/>
            <person name="Mascher T."/>
            <person name="Medema M.H."/>
            <person name="Devos D.P."/>
            <person name="Kaster A.-K."/>
            <person name="Ovreas L."/>
            <person name="Rohde M."/>
            <person name="Galperin M.Y."/>
            <person name="Jogler C."/>
        </authorList>
    </citation>
    <scope>NUCLEOTIDE SEQUENCE [LARGE SCALE GENOMIC DNA]</scope>
    <source>
        <strain evidence="2 3">FC18</strain>
    </source>
</reference>
<sequence length="57" mass="6637">MRWMDLWVFRTAGVVGPRMTRTVRELKCNDRLEAWPTKDVHESHESARTKIGATDGH</sequence>
<evidence type="ECO:0000313" key="3">
    <source>
        <dbReference type="Proteomes" id="UP000322214"/>
    </source>
</evidence>